<gene>
    <name evidence="1" type="ORF">J2S34_003510</name>
</gene>
<keyword evidence="2" id="KW-1185">Reference proteome</keyword>
<evidence type="ECO:0000313" key="1">
    <source>
        <dbReference type="EMBL" id="MCP2001027.1"/>
    </source>
</evidence>
<name>A0ACC6APC9_NITWI</name>
<comment type="caution">
    <text evidence="1">The sequence shown here is derived from an EMBL/GenBank/DDBJ whole genome shotgun (WGS) entry which is preliminary data.</text>
</comment>
<protein>
    <submittedName>
        <fullName evidence="1">Uncharacterized protein</fullName>
    </submittedName>
</protein>
<dbReference type="EMBL" id="JALJZS010000004">
    <property type="protein sequence ID" value="MCP2001027.1"/>
    <property type="molecule type" value="Genomic_DNA"/>
</dbReference>
<reference evidence="1" key="1">
    <citation type="submission" date="2022-03" db="EMBL/GenBank/DDBJ databases">
        <title>Interactions between chemoautotrophic and heterotrophic bacteria.</title>
        <authorList>
            <person name="Santoro A."/>
        </authorList>
    </citation>
    <scope>NUCLEOTIDE SEQUENCE</scope>
    <source>
        <strain evidence="1">Nb-106</strain>
    </source>
</reference>
<evidence type="ECO:0000313" key="2">
    <source>
        <dbReference type="Proteomes" id="UP001205486"/>
    </source>
</evidence>
<proteinExistence type="predicted"/>
<sequence>MIVKSDKEESTLGSNCNFATGHIAFRAFAVEP</sequence>
<organism evidence="1 2">
    <name type="scientific">Nitrobacter winogradskyi</name>
    <name type="common">Nitrobacter agilis</name>
    <dbReference type="NCBI Taxonomy" id="913"/>
    <lineage>
        <taxon>Bacteria</taxon>
        <taxon>Pseudomonadati</taxon>
        <taxon>Pseudomonadota</taxon>
        <taxon>Alphaproteobacteria</taxon>
        <taxon>Hyphomicrobiales</taxon>
        <taxon>Nitrobacteraceae</taxon>
        <taxon>Nitrobacter</taxon>
    </lineage>
</organism>
<dbReference type="Proteomes" id="UP001205486">
    <property type="component" value="Unassembled WGS sequence"/>
</dbReference>
<accession>A0ACC6APC9</accession>